<name>A0A665VDG3_ECHNA</name>
<feature type="chain" id="PRO_5025328876" evidence="4">
    <location>
        <begin position="31"/>
        <end position="323"/>
    </location>
</feature>
<feature type="domain" description="EF-hand" evidence="5">
    <location>
        <begin position="108"/>
        <end position="143"/>
    </location>
</feature>
<evidence type="ECO:0000313" key="6">
    <source>
        <dbReference type="Ensembl" id="ENSENLP00000029729.1"/>
    </source>
</evidence>
<dbReference type="OMA" id="TWEEYNM"/>
<accession>A0A665VDG3</accession>
<evidence type="ECO:0000256" key="2">
    <source>
        <dbReference type="ARBA" id="ARBA00022723"/>
    </source>
</evidence>
<dbReference type="SMART" id="SM00054">
    <property type="entry name" value="EFh"/>
    <property type="match status" value="5"/>
</dbReference>
<dbReference type="GO" id="GO:0005509">
    <property type="term" value="F:calcium ion binding"/>
    <property type="evidence" value="ECO:0007669"/>
    <property type="project" value="InterPro"/>
</dbReference>
<dbReference type="InterPro" id="IPR002048">
    <property type="entry name" value="EF_hand_dom"/>
</dbReference>
<feature type="domain" description="EF-hand" evidence="5">
    <location>
        <begin position="272"/>
        <end position="307"/>
    </location>
</feature>
<dbReference type="AlphaFoldDB" id="A0A665VDG3"/>
<dbReference type="PANTHER" id="PTHR10827">
    <property type="entry name" value="RETICULOCALBIN"/>
    <property type="match status" value="1"/>
</dbReference>
<reference evidence="6" key="1">
    <citation type="submission" date="2021-04" db="EMBL/GenBank/DDBJ databases">
        <authorList>
            <consortium name="Wellcome Sanger Institute Data Sharing"/>
        </authorList>
    </citation>
    <scope>NUCLEOTIDE SEQUENCE [LARGE SCALE GENOMIC DNA]</scope>
</reference>
<dbReference type="InterPro" id="IPR011992">
    <property type="entry name" value="EF-hand-dom_pair"/>
</dbReference>
<dbReference type="Proteomes" id="UP000472264">
    <property type="component" value="Chromosome 16"/>
</dbReference>
<dbReference type="PANTHER" id="PTHR10827:SF78">
    <property type="entry name" value="RETICULOCALBIN-2"/>
    <property type="match status" value="1"/>
</dbReference>
<feature type="domain" description="EF-hand" evidence="5">
    <location>
        <begin position="197"/>
        <end position="232"/>
    </location>
</feature>
<dbReference type="SUPFAM" id="SSF47473">
    <property type="entry name" value="EF-hand"/>
    <property type="match status" value="2"/>
</dbReference>
<keyword evidence="7" id="KW-1185">Reference proteome</keyword>
<evidence type="ECO:0000256" key="4">
    <source>
        <dbReference type="SAM" id="SignalP"/>
    </source>
</evidence>
<dbReference type="Gene3D" id="1.10.238.10">
    <property type="entry name" value="EF-hand"/>
    <property type="match status" value="3"/>
</dbReference>
<proteinExistence type="inferred from homology"/>
<evidence type="ECO:0000256" key="1">
    <source>
        <dbReference type="ARBA" id="ARBA00006431"/>
    </source>
</evidence>
<dbReference type="InterPro" id="IPR018247">
    <property type="entry name" value="EF_Hand_1_Ca_BS"/>
</dbReference>
<keyword evidence="3" id="KW-0106">Calcium</keyword>
<sequence length="323" mass="37520">PFAVSFIFCANQQMASSALLVLLLVQFGLGQSSHKHLPDDHFTGQQHNPEHDMKVLLGDEDTEEIKKLSPAQQRKKMTEIVKKIDKNADNLLNMEEISVWIQHVYRKYALDDAEERFPEFDTDKDGVVTWEEYNMVTHDQLFSFDDNTVFEDPEQESLRQLHLKERRRFDFANVDGRPGLNVTEFLAFTHPSEVDHMADFAIEDVLTEYDTDKDGFISLREFIGDVRGDDDSPSQWEVEETVRFKDLYDQDKDGKLNREEQLRWVAPNSYGSAREEALHLIKEMDSDGDGKLSEVEILKNQEIFMNSEVTDYGRQLHVSHDEL</sequence>
<dbReference type="PROSITE" id="PS00018">
    <property type="entry name" value="EF_HAND_1"/>
    <property type="match status" value="4"/>
</dbReference>
<dbReference type="FunFam" id="1.10.238.10:FF:000399">
    <property type="entry name" value="Reticulocalbin 2"/>
    <property type="match status" value="1"/>
</dbReference>
<reference evidence="6" key="2">
    <citation type="submission" date="2025-08" db="UniProtKB">
        <authorList>
            <consortium name="Ensembl"/>
        </authorList>
    </citation>
    <scope>IDENTIFICATION</scope>
</reference>
<feature type="signal peptide" evidence="4">
    <location>
        <begin position="1"/>
        <end position="30"/>
    </location>
</feature>
<dbReference type="InParanoid" id="A0A665VDG3"/>
<organism evidence="6 7">
    <name type="scientific">Echeneis naucrates</name>
    <name type="common">Live sharksucker</name>
    <dbReference type="NCBI Taxonomy" id="173247"/>
    <lineage>
        <taxon>Eukaryota</taxon>
        <taxon>Metazoa</taxon>
        <taxon>Chordata</taxon>
        <taxon>Craniata</taxon>
        <taxon>Vertebrata</taxon>
        <taxon>Euteleostomi</taxon>
        <taxon>Actinopterygii</taxon>
        <taxon>Neopterygii</taxon>
        <taxon>Teleostei</taxon>
        <taxon>Neoteleostei</taxon>
        <taxon>Acanthomorphata</taxon>
        <taxon>Carangaria</taxon>
        <taxon>Carangiformes</taxon>
        <taxon>Echeneidae</taxon>
        <taxon>Echeneis</taxon>
    </lineage>
</organism>
<comment type="similarity">
    <text evidence="1">Belongs to the CREC family.</text>
</comment>
<dbReference type="GO" id="GO:0005783">
    <property type="term" value="C:endoplasmic reticulum"/>
    <property type="evidence" value="ECO:0007669"/>
    <property type="project" value="TreeGrafter"/>
</dbReference>
<dbReference type="Pfam" id="PF13499">
    <property type="entry name" value="EF-hand_7"/>
    <property type="match status" value="2"/>
</dbReference>
<keyword evidence="2" id="KW-0479">Metal-binding</keyword>
<keyword evidence="4" id="KW-0732">Signal</keyword>
<reference evidence="6" key="3">
    <citation type="submission" date="2025-09" db="UniProtKB">
        <authorList>
            <consortium name="Ensembl"/>
        </authorList>
    </citation>
    <scope>IDENTIFICATION</scope>
</reference>
<gene>
    <name evidence="6" type="primary">rcn2</name>
</gene>
<evidence type="ECO:0000313" key="7">
    <source>
        <dbReference type="Proteomes" id="UP000472264"/>
    </source>
</evidence>
<evidence type="ECO:0000256" key="3">
    <source>
        <dbReference type="ARBA" id="ARBA00022837"/>
    </source>
</evidence>
<dbReference type="Pfam" id="PF13202">
    <property type="entry name" value="EF-hand_5"/>
    <property type="match status" value="1"/>
</dbReference>
<dbReference type="PROSITE" id="PS50222">
    <property type="entry name" value="EF_HAND_2"/>
    <property type="match status" value="4"/>
</dbReference>
<feature type="domain" description="EF-hand" evidence="5">
    <location>
        <begin position="72"/>
        <end position="107"/>
    </location>
</feature>
<evidence type="ECO:0000259" key="5">
    <source>
        <dbReference type="PROSITE" id="PS50222"/>
    </source>
</evidence>
<protein>
    <submittedName>
        <fullName evidence="6">Reticulocalbin 2</fullName>
    </submittedName>
</protein>
<dbReference type="Ensembl" id="ENSENLT00000030603.1">
    <property type="protein sequence ID" value="ENSENLP00000029729.1"/>
    <property type="gene ID" value="ENSENLG00000013225.1"/>
</dbReference>